<reference evidence="10" key="1">
    <citation type="submission" date="2021-10" db="EMBL/GenBank/DDBJ databases">
        <title>Anaerobic single-cell dispensing facilitates the cultivation of human gut bacteria.</title>
        <authorList>
            <person name="Afrizal A."/>
        </authorList>
    </citation>
    <scope>NUCLEOTIDE SEQUENCE</scope>
    <source>
        <strain evidence="10">CLA-AA-H215</strain>
    </source>
</reference>
<sequence length="302" mass="33719">MNRIEEAMHACRLCPRMCGADRLHGKIGYCGEKAAIVAARAALHRWEEPCISGTGGSGTVFLSGCTLRCVFCQNREIAAGHSGREISLDRLAEIFLELQEKGAHNINLVTPTHYSVCLAEALKKARTNGLTIPVIYNTSGYERPEILREMEPYIDIYMPDFKYIDTETAAKYSHAADYFEVAKAALAEMVHQQPQPIWDENGMLTKGVLVRHLVLPGHTGESIRILQYLHEIYGESIILSIMNQYTPLEGVELPREISRKLTRGEYKRVVNAACRMGITQAYIQEGETAKESFIPPFSGEGL</sequence>
<dbReference type="InterPro" id="IPR013785">
    <property type="entry name" value="Aldolase_TIM"/>
</dbReference>
<dbReference type="PANTHER" id="PTHR43075:SF1">
    <property type="entry name" value="FORMATE LYASE ACTIVATING ENZYME, PUTATIVE (AFU_ORTHOLOGUE AFUA_2G15630)-RELATED"/>
    <property type="match status" value="1"/>
</dbReference>
<dbReference type="SUPFAM" id="SSF102114">
    <property type="entry name" value="Radical SAM enzymes"/>
    <property type="match status" value="1"/>
</dbReference>
<dbReference type="InterPro" id="IPR058240">
    <property type="entry name" value="rSAM_sf"/>
</dbReference>
<dbReference type="PIRSF" id="PIRSF004869">
    <property type="entry name" value="PflX_prd"/>
    <property type="match status" value="1"/>
</dbReference>
<dbReference type="PANTHER" id="PTHR43075">
    <property type="entry name" value="FORMATE LYASE ACTIVATING ENZYME, PUTATIVE (AFU_ORTHOLOGUE AFUA_2G15630)-RELATED"/>
    <property type="match status" value="1"/>
</dbReference>
<dbReference type="SFLD" id="SFLDS00029">
    <property type="entry name" value="Radical_SAM"/>
    <property type="match status" value="1"/>
</dbReference>
<feature type="binding site" evidence="8">
    <location>
        <position position="72"/>
    </location>
    <ligand>
        <name>[4Fe-4S] cluster</name>
        <dbReference type="ChEBI" id="CHEBI:49883"/>
        <note>4Fe-4S-S-AdoMet</note>
    </ligand>
</feature>
<dbReference type="CDD" id="cd01335">
    <property type="entry name" value="Radical_SAM"/>
    <property type="match status" value="1"/>
</dbReference>
<keyword evidence="5" id="KW-0560">Oxidoreductase</keyword>
<organism evidence="10 11">
    <name type="scientific">Hominifimenecus microfluidus</name>
    <dbReference type="NCBI Taxonomy" id="2885348"/>
    <lineage>
        <taxon>Bacteria</taxon>
        <taxon>Bacillati</taxon>
        <taxon>Bacillota</taxon>
        <taxon>Clostridia</taxon>
        <taxon>Lachnospirales</taxon>
        <taxon>Lachnospiraceae</taxon>
        <taxon>Hominifimenecus</taxon>
    </lineage>
</organism>
<evidence type="ECO:0000256" key="7">
    <source>
        <dbReference type="ARBA" id="ARBA00023014"/>
    </source>
</evidence>
<comment type="similarity">
    <text evidence="1">Belongs to the organic radical-activating enzymes family.</text>
</comment>
<dbReference type="Proteomes" id="UP001198182">
    <property type="component" value="Unassembled WGS sequence"/>
</dbReference>
<feature type="binding site" evidence="8">
    <location>
        <position position="65"/>
    </location>
    <ligand>
        <name>[4Fe-4S] cluster</name>
        <dbReference type="ChEBI" id="CHEBI:49883"/>
        <note>4Fe-4S-S-AdoMet</note>
    </ligand>
</feature>
<evidence type="ECO:0000313" key="11">
    <source>
        <dbReference type="Proteomes" id="UP001198182"/>
    </source>
</evidence>
<dbReference type="GO" id="GO:0051539">
    <property type="term" value="F:4 iron, 4 sulfur cluster binding"/>
    <property type="evidence" value="ECO:0007669"/>
    <property type="project" value="UniProtKB-KW"/>
</dbReference>
<comment type="cofactor">
    <cofactor evidence="8">
        <name>[4Fe-4S] cluster</name>
        <dbReference type="ChEBI" id="CHEBI:49883"/>
    </cofactor>
    <text evidence="8">Binds 1 [4Fe-4S] cluster. The cluster is coordinated with 3 cysteines and an exchangeable S-adenosyl-L-methionine.</text>
</comment>
<evidence type="ECO:0000256" key="6">
    <source>
        <dbReference type="ARBA" id="ARBA00023004"/>
    </source>
</evidence>
<dbReference type="RefSeq" id="WP_308452621.1">
    <property type="nucleotide sequence ID" value="NZ_JAJEQR010000005.1"/>
</dbReference>
<feature type="domain" description="Radical SAM core" evidence="9">
    <location>
        <begin position="61"/>
        <end position="221"/>
    </location>
</feature>
<keyword evidence="6 8" id="KW-0408">Iron</keyword>
<name>A0AAE3E8G6_9FIRM</name>
<evidence type="ECO:0000256" key="8">
    <source>
        <dbReference type="PIRSR" id="PIRSR004869-50"/>
    </source>
</evidence>
<feature type="binding site" evidence="8">
    <location>
        <position position="69"/>
    </location>
    <ligand>
        <name>[4Fe-4S] cluster</name>
        <dbReference type="ChEBI" id="CHEBI:49883"/>
        <note>4Fe-4S-S-AdoMet</note>
    </ligand>
</feature>
<dbReference type="PROSITE" id="PS01087">
    <property type="entry name" value="RADICAL_ACTIVATING"/>
    <property type="match status" value="1"/>
</dbReference>
<dbReference type="EMBL" id="JAJEQR010000005">
    <property type="protein sequence ID" value="MCC2229833.1"/>
    <property type="molecule type" value="Genomic_DNA"/>
</dbReference>
<gene>
    <name evidence="10" type="ORF">LKD81_02285</name>
</gene>
<dbReference type="InterPro" id="IPR007197">
    <property type="entry name" value="rSAM"/>
</dbReference>
<protein>
    <submittedName>
        <fullName evidence="10">Radical SAM protein</fullName>
    </submittedName>
</protein>
<dbReference type="SFLD" id="SFLDG01099">
    <property type="entry name" value="Uncharacterised_Radical_SAM_Su"/>
    <property type="match status" value="1"/>
</dbReference>
<accession>A0AAE3E8G6</accession>
<keyword evidence="2" id="KW-0004">4Fe-4S</keyword>
<evidence type="ECO:0000313" key="10">
    <source>
        <dbReference type="EMBL" id="MCC2229833.1"/>
    </source>
</evidence>
<keyword evidence="11" id="KW-1185">Reference proteome</keyword>
<keyword evidence="3 8" id="KW-0949">S-adenosyl-L-methionine</keyword>
<evidence type="ECO:0000256" key="4">
    <source>
        <dbReference type="ARBA" id="ARBA00022723"/>
    </source>
</evidence>
<dbReference type="Gene3D" id="3.20.20.70">
    <property type="entry name" value="Aldolase class I"/>
    <property type="match status" value="1"/>
</dbReference>
<proteinExistence type="inferred from homology"/>
<keyword evidence="4 8" id="KW-0479">Metal-binding</keyword>
<dbReference type="InterPro" id="IPR016431">
    <property type="entry name" value="Pyrv-formate_lyase-activ_prd"/>
</dbReference>
<evidence type="ECO:0000256" key="1">
    <source>
        <dbReference type="ARBA" id="ARBA00009777"/>
    </source>
</evidence>
<dbReference type="GO" id="GO:0016491">
    <property type="term" value="F:oxidoreductase activity"/>
    <property type="evidence" value="ECO:0007669"/>
    <property type="project" value="UniProtKB-KW"/>
</dbReference>
<dbReference type="InterPro" id="IPR001989">
    <property type="entry name" value="Radical_activat_CS"/>
</dbReference>
<evidence type="ECO:0000256" key="3">
    <source>
        <dbReference type="ARBA" id="ARBA00022691"/>
    </source>
</evidence>
<keyword evidence="7 8" id="KW-0411">Iron-sulfur</keyword>
<evidence type="ECO:0000259" key="9">
    <source>
        <dbReference type="Pfam" id="PF04055"/>
    </source>
</evidence>
<dbReference type="InterPro" id="IPR040085">
    <property type="entry name" value="MJ0674-like"/>
</dbReference>
<evidence type="ECO:0000256" key="5">
    <source>
        <dbReference type="ARBA" id="ARBA00023002"/>
    </source>
</evidence>
<comment type="caution">
    <text evidence="10">The sequence shown here is derived from an EMBL/GenBank/DDBJ whole genome shotgun (WGS) entry which is preliminary data.</text>
</comment>
<dbReference type="AlphaFoldDB" id="A0AAE3E8G6"/>
<dbReference type="Pfam" id="PF04055">
    <property type="entry name" value="Radical_SAM"/>
    <property type="match status" value="1"/>
</dbReference>
<dbReference type="GO" id="GO:0046872">
    <property type="term" value="F:metal ion binding"/>
    <property type="evidence" value="ECO:0007669"/>
    <property type="project" value="UniProtKB-KW"/>
</dbReference>
<evidence type="ECO:0000256" key="2">
    <source>
        <dbReference type="ARBA" id="ARBA00022485"/>
    </source>
</evidence>